<evidence type="ECO:0000313" key="2">
    <source>
        <dbReference type="EMBL" id="KKK61192.1"/>
    </source>
</evidence>
<sequence length="304" mass="32814">MSGTNEPIRVPPAVDAKLRRVRRRGRTMGALRGLAMTAVVLLAAMMLAMLVDWMVVLFSPSWRKLLTLTALGAGAAAALLGLAPVLFRRRSLEAVALEVDRAVPQLEERWATVAEVAKDNGPPSMRGAPELIRKVADEAEGMSDLVRAGQVVPVRRIRSWLVGVGVAGAVLAVILLAAPGQTAVLLGRFWTMDCDLTLTRVRSMTGDRVVARHTTVPLEAAVTGRVRGAAELFIRAADGAEQRIELTAAEGDASAFSYTIDSAEESFAYRFRCGDGQSQWRKVTVVDRPNIAEIRFAITPPAYT</sequence>
<keyword evidence="1" id="KW-0812">Transmembrane</keyword>
<name>A0A0F8WWD5_9ZZZZ</name>
<feature type="non-terminal residue" evidence="2">
    <location>
        <position position="304"/>
    </location>
</feature>
<feature type="transmembrane region" description="Helical" evidence="1">
    <location>
        <begin position="29"/>
        <end position="53"/>
    </location>
</feature>
<evidence type="ECO:0000256" key="1">
    <source>
        <dbReference type="SAM" id="Phobius"/>
    </source>
</evidence>
<keyword evidence="1" id="KW-0472">Membrane</keyword>
<dbReference type="EMBL" id="LAZR01062599">
    <property type="protein sequence ID" value="KKK61192.1"/>
    <property type="molecule type" value="Genomic_DNA"/>
</dbReference>
<reference evidence="2" key="1">
    <citation type="journal article" date="2015" name="Nature">
        <title>Complex archaea that bridge the gap between prokaryotes and eukaryotes.</title>
        <authorList>
            <person name="Spang A."/>
            <person name="Saw J.H."/>
            <person name="Jorgensen S.L."/>
            <person name="Zaremba-Niedzwiedzka K."/>
            <person name="Martijn J."/>
            <person name="Lind A.E."/>
            <person name="van Eijk R."/>
            <person name="Schleper C."/>
            <person name="Guy L."/>
            <person name="Ettema T.J."/>
        </authorList>
    </citation>
    <scope>NUCLEOTIDE SEQUENCE</scope>
</reference>
<keyword evidence="1" id="KW-1133">Transmembrane helix</keyword>
<evidence type="ECO:0008006" key="3">
    <source>
        <dbReference type="Google" id="ProtNLM"/>
    </source>
</evidence>
<comment type="caution">
    <text evidence="2">The sequence shown here is derived from an EMBL/GenBank/DDBJ whole genome shotgun (WGS) entry which is preliminary data.</text>
</comment>
<gene>
    <name evidence="2" type="ORF">LCGC14_3016780</name>
</gene>
<dbReference type="AlphaFoldDB" id="A0A0F8WWD5"/>
<proteinExistence type="predicted"/>
<protein>
    <recommendedName>
        <fullName evidence="3">DUF4175 domain-containing protein</fullName>
    </recommendedName>
</protein>
<organism evidence="2">
    <name type="scientific">marine sediment metagenome</name>
    <dbReference type="NCBI Taxonomy" id="412755"/>
    <lineage>
        <taxon>unclassified sequences</taxon>
        <taxon>metagenomes</taxon>
        <taxon>ecological metagenomes</taxon>
    </lineage>
</organism>
<feature type="transmembrane region" description="Helical" evidence="1">
    <location>
        <begin position="65"/>
        <end position="87"/>
    </location>
</feature>
<accession>A0A0F8WWD5</accession>
<feature type="transmembrane region" description="Helical" evidence="1">
    <location>
        <begin position="160"/>
        <end position="178"/>
    </location>
</feature>